<sequence length="139" mass="15923">MAADIHAQQHSTSYHIKYSKSSGPGGQNVNKVNSKVEVRFDLGKADWIPAYARSKLFDKATKEGYLVTTSDTTRSPHQNLQSCLDKLVAQVTEAVEVPKEASPETKRRVLQLSWLEDAQRERQKRFRSKKKQERRKPLK</sequence>
<dbReference type="GO" id="GO:0005762">
    <property type="term" value="C:mitochondrial large ribosomal subunit"/>
    <property type="evidence" value="ECO:0007669"/>
    <property type="project" value="TreeGrafter"/>
</dbReference>
<dbReference type="GO" id="GO:0070126">
    <property type="term" value="P:mitochondrial translational termination"/>
    <property type="evidence" value="ECO:0007669"/>
    <property type="project" value="TreeGrafter"/>
</dbReference>
<evidence type="ECO:0000313" key="3">
    <source>
        <dbReference type="EMBL" id="OZJ04804.1"/>
    </source>
</evidence>
<protein>
    <recommendedName>
        <fullName evidence="2">Prokaryotic-type class I peptide chain release factors domain-containing protein</fullName>
    </recommendedName>
</protein>
<feature type="compositionally biased region" description="Basic residues" evidence="1">
    <location>
        <begin position="122"/>
        <end position="139"/>
    </location>
</feature>
<organism evidence="3 4">
    <name type="scientific">Bifiguratus adelaidae</name>
    <dbReference type="NCBI Taxonomy" id="1938954"/>
    <lineage>
        <taxon>Eukaryota</taxon>
        <taxon>Fungi</taxon>
        <taxon>Fungi incertae sedis</taxon>
        <taxon>Mucoromycota</taxon>
        <taxon>Mucoromycotina</taxon>
        <taxon>Endogonomycetes</taxon>
        <taxon>Endogonales</taxon>
        <taxon>Endogonales incertae sedis</taxon>
        <taxon>Bifiguratus</taxon>
    </lineage>
</organism>
<comment type="caution">
    <text evidence="3">The sequence shown here is derived from an EMBL/GenBank/DDBJ whole genome shotgun (WGS) entry which is preliminary data.</text>
</comment>
<evidence type="ECO:0000259" key="2">
    <source>
        <dbReference type="Pfam" id="PF00472"/>
    </source>
</evidence>
<dbReference type="InterPro" id="IPR052104">
    <property type="entry name" value="Mito_Release_Factor_mL62"/>
</dbReference>
<keyword evidence="4" id="KW-1185">Reference proteome</keyword>
<reference evidence="3 4" key="1">
    <citation type="journal article" date="2017" name="Mycologia">
        <title>Bifiguratus adelaidae, gen. et sp. nov., a new member of Mucoromycotina in endophytic and soil-dwelling habitats.</title>
        <authorList>
            <person name="Torres-Cruz T.J."/>
            <person name="Billingsley Tobias T.L."/>
            <person name="Almatruk M."/>
            <person name="Hesse C."/>
            <person name="Kuske C.R."/>
            <person name="Desiro A."/>
            <person name="Benucci G.M."/>
            <person name="Bonito G."/>
            <person name="Stajich J.E."/>
            <person name="Dunlap C."/>
            <person name="Arnold A.E."/>
            <person name="Porras-Alfaro A."/>
        </authorList>
    </citation>
    <scope>NUCLEOTIDE SEQUENCE [LARGE SCALE GENOMIC DNA]</scope>
    <source>
        <strain evidence="3 4">AZ0501</strain>
    </source>
</reference>
<feature type="compositionally biased region" description="Polar residues" evidence="1">
    <location>
        <begin position="8"/>
        <end position="30"/>
    </location>
</feature>
<dbReference type="InterPro" id="IPR000352">
    <property type="entry name" value="Pep_chain_release_fac_I"/>
</dbReference>
<accession>A0A261Y2S7</accession>
<dbReference type="Gene3D" id="3.30.160.20">
    <property type="match status" value="1"/>
</dbReference>
<dbReference type="Proteomes" id="UP000242875">
    <property type="component" value="Unassembled WGS sequence"/>
</dbReference>
<dbReference type="AlphaFoldDB" id="A0A261Y2S7"/>
<dbReference type="SUPFAM" id="SSF110916">
    <property type="entry name" value="Peptidyl-tRNA hydrolase domain-like"/>
    <property type="match status" value="1"/>
</dbReference>
<dbReference type="PANTHER" id="PTHR11075">
    <property type="entry name" value="PEPTIDE CHAIN RELEASE FACTOR"/>
    <property type="match status" value="1"/>
</dbReference>
<name>A0A261Y2S7_9FUNG</name>
<dbReference type="GO" id="GO:0004045">
    <property type="term" value="F:peptidyl-tRNA hydrolase activity"/>
    <property type="evidence" value="ECO:0007669"/>
    <property type="project" value="TreeGrafter"/>
</dbReference>
<proteinExistence type="predicted"/>
<dbReference type="Pfam" id="PF00472">
    <property type="entry name" value="RF-1"/>
    <property type="match status" value="1"/>
</dbReference>
<evidence type="ECO:0000256" key="1">
    <source>
        <dbReference type="SAM" id="MobiDB-lite"/>
    </source>
</evidence>
<dbReference type="OrthoDB" id="270639at2759"/>
<gene>
    <name evidence="3" type="ORF">BZG36_01855</name>
</gene>
<dbReference type="PANTHER" id="PTHR11075:SF54">
    <property type="entry name" value="LARGE RIBOSOMAL SUBUNIT PROTEIN ML62"/>
    <property type="match status" value="1"/>
</dbReference>
<dbReference type="GO" id="GO:0016150">
    <property type="term" value="F:translation release factor activity, codon nonspecific"/>
    <property type="evidence" value="ECO:0007669"/>
    <property type="project" value="TreeGrafter"/>
</dbReference>
<feature type="region of interest" description="Disordered" evidence="1">
    <location>
        <begin position="1"/>
        <end position="30"/>
    </location>
</feature>
<evidence type="ECO:0000313" key="4">
    <source>
        <dbReference type="Proteomes" id="UP000242875"/>
    </source>
</evidence>
<feature type="domain" description="Prokaryotic-type class I peptide chain release factors" evidence="2">
    <location>
        <begin position="12"/>
        <end position="132"/>
    </location>
</feature>
<dbReference type="EMBL" id="MVBO01000030">
    <property type="protein sequence ID" value="OZJ04804.1"/>
    <property type="molecule type" value="Genomic_DNA"/>
</dbReference>
<feature type="region of interest" description="Disordered" evidence="1">
    <location>
        <begin position="120"/>
        <end position="139"/>
    </location>
</feature>